<reference evidence="2 3" key="1">
    <citation type="submission" date="2018-11" db="EMBL/GenBank/DDBJ databases">
        <title>Microbial catabolism of amino acid.</title>
        <authorList>
            <person name="Hibi M."/>
            <person name="Ogawa J."/>
        </authorList>
    </citation>
    <scope>NUCLEOTIDE SEQUENCE [LARGE SCALE GENOMIC DNA]</scope>
    <source>
        <strain evidence="2 3">C31-06</strain>
    </source>
</reference>
<dbReference type="GO" id="GO:0006310">
    <property type="term" value="P:DNA recombination"/>
    <property type="evidence" value="ECO:0007669"/>
    <property type="project" value="UniProtKB-KW"/>
</dbReference>
<dbReference type="SUPFAM" id="SSF56349">
    <property type="entry name" value="DNA breaking-rejoining enzymes"/>
    <property type="match status" value="1"/>
</dbReference>
<evidence type="ECO:0000256" key="1">
    <source>
        <dbReference type="ARBA" id="ARBA00023172"/>
    </source>
</evidence>
<dbReference type="RefSeq" id="WP_225858194.1">
    <property type="nucleotide sequence ID" value="NZ_BHYM01000038.1"/>
</dbReference>
<dbReference type="EMBL" id="BHYM01000038">
    <property type="protein sequence ID" value="GCE40845.1"/>
    <property type="molecule type" value="Genomic_DNA"/>
</dbReference>
<evidence type="ECO:0000313" key="3">
    <source>
        <dbReference type="Proteomes" id="UP000287519"/>
    </source>
</evidence>
<dbReference type="GO" id="GO:0003677">
    <property type="term" value="F:DNA binding"/>
    <property type="evidence" value="ECO:0007669"/>
    <property type="project" value="InterPro"/>
</dbReference>
<proteinExistence type="predicted"/>
<dbReference type="InterPro" id="IPR011010">
    <property type="entry name" value="DNA_brk_join_enz"/>
</dbReference>
<name>A0A402CB33_RHOWR</name>
<dbReference type="GO" id="GO:0015074">
    <property type="term" value="P:DNA integration"/>
    <property type="evidence" value="ECO:0007669"/>
    <property type="project" value="InterPro"/>
</dbReference>
<accession>A0A402CB33</accession>
<keyword evidence="1" id="KW-0233">DNA recombination</keyword>
<evidence type="ECO:0000313" key="2">
    <source>
        <dbReference type="EMBL" id="GCE40845.1"/>
    </source>
</evidence>
<organism evidence="2 3">
    <name type="scientific">Rhodococcus wratislaviensis</name>
    <name type="common">Tsukamurella wratislaviensis</name>
    <dbReference type="NCBI Taxonomy" id="44752"/>
    <lineage>
        <taxon>Bacteria</taxon>
        <taxon>Bacillati</taxon>
        <taxon>Actinomycetota</taxon>
        <taxon>Actinomycetes</taxon>
        <taxon>Mycobacteriales</taxon>
        <taxon>Nocardiaceae</taxon>
        <taxon>Rhodococcus</taxon>
    </lineage>
</organism>
<comment type="caution">
    <text evidence="2">The sequence shown here is derived from an EMBL/GenBank/DDBJ whole genome shotgun (WGS) entry which is preliminary data.</text>
</comment>
<sequence length="260" mass="29182">MSEQSALSVFEVPRDRGLGGFQRFRLPAAIAKGGSGRWVYVPPSLLAELGAYVDFDRAEVVEHARVGGRYAWPRPWVVEDPRVPVAVRRADGLEHRVGVAQMDIAQRRELLVDTTAGVEPAAFWLGERGLPLSVSAWKGMFRDANIRCRRAGLAVDCHPHALRHTFAVVTLEQLQRGHIDALVSMNPQQRTHYTRIFGDPLDWVRRRLGHRSVTATMVYLHALAELEMHTRMKLVPDEWEDVRVELQGDAGSDSAAQALR</sequence>
<dbReference type="Gene3D" id="1.10.443.10">
    <property type="entry name" value="Intergrase catalytic core"/>
    <property type="match status" value="1"/>
</dbReference>
<protein>
    <submittedName>
        <fullName evidence="2">Tiorf79 protein</fullName>
    </submittedName>
</protein>
<dbReference type="InterPro" id="IPR013762">
    <property type="entry name" value="Integrase-like_cat_sf"/>
</dbReference>
<gene>
    <name evidence="2" type="ORF">Rhow_004488</name>
</gene>
<keyword evidence="3" id="KW-1185">Reference proteome</keyword>
<dbReference type="Proteomes" id="UP000287519">
    <property type="component" value="Unassembled WGS sequence"/>
</dbReference>
<dbReference type="AlphaFoldDB" id="A0A402CB33"/>